<evidence type="ECO:0000313" key="5">
    <source>
        <dbReference type="EMBL" id="PRM91921.1"/>
    </source>
</evidence>
<gene>
    <name evidence="5" type="ORF">CJ673_11240</name>
</gene>
<dbReference type="PANTHER" id="PTHR30349:SF41">
    <property type="entry name" value="INTEGRASE_RECOMBINASE PROTEIN MJ0367-RELATED"/>
    <property type="match status" value="1"/>
</dbReference>
<evidence type="ECO:0000256" key="2">
    <source>
        <dbReference type="ARBA" id="ARBA00023125"/>
    </source>
</evidence>
<proteinExistence type="inferred from homology"/>
<accession>A0A2S9SZC4</accession>
<feature type="domain" description="Tyr recombinase" evidence="4">
    <location>
        <begin position="12"/>
        <end position="201"/>
    </location>
</feature>
<dbReference type="InterPro" id="IPR002104">
    <property type="entry name" value="Integrase_catalytic"/>
</dbReference>
<sequence length="202" mass="22905">MKPKSKRKTPKRIKESVTEHEYKKLMSAVRGDEALRPNTQQNLLRAFTILYFTGLRLNELQEMTLVHIKELLEDGETKLLLPKTKSERKLFAGDEFKKQLKKLFVFETDTDLQIKVIAKGSNHSKRTGIHPLTFIAQVNDLMKSILGAGYTSHSFRQGLISEMGAKGINAKIISKFIGHSDVKTTMGYIKPTDDDVKGAMIR</sequence>
<dbReference type="RefSeq" id="WP_105916245.1">
    <property type="nucleotide sequence ID" value="NZ_NXGE01000019.1"/>
</dbReference>
<dbReference type="PANTHER" id="PTHR30349">
    <property type="entry name" value="PHAGE INTEGRASE-RELATED"/>
    <property type="match status" value="1"/>
</dbReference>
<dbReference type="SUPFAM" id="SSF56349">
    <property type="entry name" value="DNA breaking-rejoining enzymes"/>
    <property type="match status" value="1"/>
</dbReference>
<reference evidence="5 6" key="1">
    <citation type="submission" date="2017-09" db="EMBL/GenBank/DDBJ databases">
        <title>Reassesment of A. cryaerophilus.</title>
        <authorList>
            <person name="Perez-Cataluna A."/>
            <person name="Collado L."/>
            <person name="Salgado O."/>
            <person name="Lefinanco V."/>
            <person name="Figueras M.J."/>
        </authorList>
    </citation>
    <scope>NUCLEOTIDE SEQUENCE [LARGE SCALE GENOMIC DNA]</scope>
    <source>
        <strain evidence="5 6">LMG 10210</strain>
    </source>
</reference>
<dbReference type="CDD" id="cd00397">
    <property type="entry name" value="DNA_BRE_C"/>
    <property type="match status" value="1"/>
</dbReference>
<keyword evidence="3" id="KW-0233">DNA recombination</keyword>
<comment type="similarity">
    <text evidence="1">Belongs to the 'phage' integrase family.</text>
</comment>
<dbReference type="InterPro" id="IPR011010">
    <property type="entry name" value="DNA_brk_join_enz"/>
</dbReference>
<organism evidence="5 6">
    <name type="scientific">Aliarcobacter cryaerophilus</name>
    <dbReference type="NCBI Taxonomy" id="28198"/>
    <lineage>
        <taxon>Bacteria</taxon>
        <taxon>Pseudomonadati</taxon>
        <taxon>Campylobacterota</taxon>
        <taxon>Epsilonproteobacteria</taxon>
        <taxon>Campylobacterales</taxon>
        <taxon>Arcobacteraceae</taxon>
        <taxon>Aliarcobacter</taxon>
    </lineage>
</organism>
<evidence type="ECO:0000256" key="3">
    <source>
        <dbReference type="ARBA" id="ARBA00023172"/>
    </source>
</evidence>
<dbReference type="GO" id="GO:0015074">
    <property type="term" value="P:DNA integration"/>
    <property type="evidence" value="ECO:0007669"/>
    <property type="project" value="InterPro"/>
</dbReference>
<dbReference type="GO" id="GO:0003677">
    <property type="term" value="F:DNA binding"/>
    <property type="evidence" value="ECO:0007669"/>
    <property type="project" value="UniProtKB-KW"/>
</dbReference>
<name>A0A2S9SZC4_9BACT</name>
<keyword evidence="2" id="KW-0238">DNA-binding</keyword>
<dbReference type="Pfam" id="PF00589">
    <property type="entry name" value="Phage_integrase"/>
    <property type="match status" value="1"/>
</dbReference>
<dbReference type="InterPro" id="IPR013762">
    <property type="entry name" value="Integrase-like_cat_sf"/>
</dbReference>
<comment type="caution">
    <text evidence="5">The sequence shown here is derived from an EMBL/GenBank/DDBJ whole genome shotgun (WGS) entry which is preliminary data.</text>
</comment>
<evidence type="ECO:0000313" key="6">
    <source>
        <dbReference type="Proteomes" id="UP000238281"/>
    </source>
</evidence>
<dbReference type="InterPro" id="IPR050090">
    <property type="entry name" value="Tyrosine_recombinase_XerCD"/>
</dbReference>
<dbReference type="Proteomes" id="UP000238281">
    <property type="component" value="Unassembled WGS sequence"/>
</dbReference>
<dbReference type="Gene3D" id="1.10.443.10">
    <property type="entry name" value="Intergrase catalytic core"/>
    <property type="match status" value="1"/>
</dbReference>
<protein>
    <recommendedName>
        <fullName evidence="4">Tyr recombinase domain-containing protein</fullName>
    </recommendedName>
</protein>
<evidence type="ECO:0000256" key="1">
    <source>
        <dbReference type="ARBA" id="ARBA00008857"/>
    </source>
</evidence>
<dbReference type="AlphaFoldDB" id="A0A2S9SZC4"/>
<dbReference type="GO" id="GO:0006310">
    <property type="term" value="P:DNA recombination"/>
    <property type="evidence" value="ECO:0007669"/>
    <property type="project" value="UniProtKB-KW"/>
</dbReference>
<dbReference type="PROSITE" id="PS51898">
    <property type="entry name" value="TYR_RECOMBINASE"/>
    <property type="match status" value="1"/>
</dbReference>
<evidence type="ECO:0000259" key="4">
    <source>
        <dbReference type="PROSITE" id="PS51898"/>
    </source>
</evidence>
<dbReference type="EMBL" id="NXGE01000019">
    <property type="protein sequence ID" value="PRM91921.1"/>
    <property type="molecule type" value="Genomic_DNA"/>
</dbReference>